<evidence type="ECO:0000256" key="8">
    <source>
        <dbReference type="PIRSR" id="PIRSR603915-2"/>
    </source>
</evidence>
<feature type="transmembrane region" description="Helical" evidence="11">
    <location>
        <begin position="1847"/>
        <end position="1869"/>
    </location>
</feature>
<feature type="transmembrane region" description="Helical" evidence="11">
    <location>
        <begin position="1921"/>
        <end position="1951"/>
    </location>
</feature>
<dbReference type="Pfam" id="PF02010">
    <property type="entry name" value="REJ"/>
    <property type="match status" value="1"/>
</dbReference>
<dbReference type="PRINTS" id="PR01433">
    <property type="entry name" value="POLYCYSTIN2"/>
</dbReference>
<name>A0A8D2JKD0_VARKO</name>
<protein>
    <submittedName>
        <fullName evidence="14">Polycystin family receptor for egg jelly</fullName>
    </submittedName>
</protein>
<keyword evidence="5 11" id="KW-1133">Transmembrane helix</keyword>
<evidence type="ECO:0000256" key="11">
    <source>
        <dbReference type="SAM" id="Phobius"/>
    </source>
</evidence>
<feature type="transmembrane region" description="Helical" evidence="11">
    <location>
        <begin position="1415"/>
        <end position="1435"/>
    </location>
</feature>
<dbReference type="PROSITE" id="PS51111">
    <property type="entry name" value="REJ"/>
    <property type="match status" value="1"/>
</dbReference>
<reference evidence="14" key="1">
    <citation type="submission" date="2025-08" db="UniProtKB">
        <authorList>
            <consortium name="Ensembl"/>
        </authorList>
    </citation>
    <scope>IDENTIFICATION</scope>
</reference>
<keyword evidence="6 11" id="KW-0472">Membrane</keyword>
<feature type="transmembrane region" description="Helical" evidence="11">
    <location>
        <begin position="1806"/>
        <end position="1826"/>
    </location>
</feature>
<keyword evidence="4" id="KW-0732">Signal</keyword>
<keyword evidence="15" id="KW-1185">Reference proteome</keyword>
<evidence type="ECO:0000256" key="10">
    <source>
        <dbReference type="SAM" id="MobiDB-lite"/>
    </source>
</evidence>
<sequence>MATSAVRLVCTPEEFQLELPFQMSRGSVKHAAHFLSNPALSFRPALYTGFVAEVNCRKSGLPHAVLKAKINIYASKVMESTVACHKRYCTELEVSIQKPDPSDVVIHYKTRSAITLQATAEAVCMLPIQLDIVWKIYSIKTAGSTPDWANFLKLPDDIDKHTSVFHIPKNVLLYGFYHVNLTMTIYIPAHRMTLKVTDSVVLQILESDLVAIIAGGFFRTVGSTDRWTLDASASSDPDSTNPLEGIQFNWYCTKWELDYSIMRLTPSKKCHPHQVDLLWTNSTRAVQIVEPNTLQENMKYYFMLMILKRHKSAFASQTVHVLPGSVPVLNITCIENCGKAIKVTERFVLSARCLDCEETQTVYLWTLFSENFKEIHFDWASKTTSGRSSPYMFINSLAFRYMTEKFYILSLKASTQGRPSAVYRYSFHVNSPPKTGKCSIYPREGTALHTKFIIRCMGFQDKHGPLMYKVIAHSDLTKMTKISSLENNTFGIIVYIGHLQETPPSFLPTGIASEQYTLVIYVQVYDTYGAFSQVTLQATVHDPRRIKPYNIILNELHSLINGSSGPMSLYLKTKDYIKIGSLIYTVTSVLNNIEASPAIHHSKTDLRKTLLHMSAEIPVTVAEIINQVVASICQITQEVNEIKGESKLLAVRKLKEASEALKRHRDLGSKEMEILGNGIFTGLSNVHRASLLDHGDVNVHTIKGVIAVSEILADLILQGKVPGEHDIKIEAKSWSIHLWKNEKWEVSRTFSKKRNCMNCFYPKLSKENLAELPVDAVVSTVHYVFHENPFPWMASAADISTAVSGFRMVGAKANGDPARITPEVTEAIMARKNMDLTAFNLTVGPDKKLSKTIGGFSIEIKRNSKDIFIQILCDMEVTFNVSIYLGLNVSGPPIVLYIAFSDKPPILVETYFNFPDCAIKVPYILCLPWTLLRSLLQGSRANRWNISVVLLSHPIVRAQTKKIVRIAVFTADCLDLDGIRSRWNEGTCSLGPQTTWSKIHCICEANTHSRIATSRQFPDTLIPDIAFLGGKLHLYPNPLDLNKVLLAEFDRNPVTLFTVFFIFAGYIFCLSWAMIKDKADLRRKDKILVLPDNDPYHRRPYVVTIYTGSRLGSGTTADVFLELIGENGASDVHHITHPKFPTLFRAAVDTFLLTTKHDLGDISSLHIWHNNAGSSPDWYLSRVKVLNVHTNEYWLFLCRSWFSLGKTDGKIERSFVPRNIKTQLNKMDHFLIKLAKDLEDTHIWLSVFAQVVTGSFNRVQRVSCCLVIMLNNLLFNIMFFSGEAVKEVLSVQQRYLKSMYIGFVSALFSIPLHVTITILFRYSEEKPSAQSTGESGTKGTLPSLSSAFLDFSSSTDTSADSLRSNAEQKNNRTLSEHNMSDNTVVAKDTDTTDIKKRAPILLFLKRPRFAWWWRYVAWTLVFCMSAVSSCFIILYGLTYGYTTSIEWFIASMTSFCQSVFLLQTLKMVLISAMTTIGKKTYKSISWISTEQYQEMQLITAGKDDKDKRDIHHELVQVRCSKQYGPLKEEELIPFRKKVRAQQLACIFVKDVICHLLFSFCIFLIAYSTAPTTTYYYNKAIHNKFSLGLSKIHKLEHIYMWISDVFVPLIHNDYQPTYLSEPSSKILGLPRMKQIRAQNTKKLCFHPENIINNYVITKSHCRHGYNMDQEDRSDYHESWTIPAHKSDSQAPSSFHGFTYQSDIVQWEYKSYGLLNTYRPGGYTFYFFPREQKPNTTLRLDNLRRNNWLDEHTWAVIFELTTFNPDVDLYCSITIMFETTNIGVVNTSLSVHSYKLSIFRYQAKSQKAMYVIMVCILIFYLADEFNMLRQDGIGYFKTATNLNNFAVKTICIIFFLLTVLKYNLAFTLLEFYLLHPEEFVPFHVVSQVDQLYRMVTGVLTFCLVLKLYRYFRFMYSVRMAENTISAAFSGIVCLTIIAVILFSMFMSFGFLIFGEYEWSYNSLIHSLQTVFSYCFSGLKNTGIVTSNRWLAIFFRASFMFAMRFIFINLWRALITSTYFSVKQPVYEQHSDEAEAINFLVLKVKSIGFSITQQEPSASDSDYANTVIYGKTMTTDNQQRRLISKQMYGQNKVYLSV</sequence>
<dbReference type="GO" id="GO:0050982">
    <property type="term" value="P:detection of mechanical stimulus"/>
    <property type="evidence" value="ECO:0007669"/>
    <property type="project" value="TreeGrafter"/>
</dbReference>
<dbReference type="Pfam" id="PF20519">
    <property type="entry name" value="Polycystin_dom"/>
    <property type="match status" value="1"/>
</dbReference>
<feature type="disulfide bond" evidence="8">
    <location>
        <begin position="1643"/>
        <end position="1660"/>
    </location>
</feature>
<dbReference type="GO" id="GO:0005509">
    <property type="term" value="F:calcium ion binding"/>
    <property type="evidence" value="ECO:0007669"/>
    <property type="project" value="InterPro"/>
</dbReference>
<dbReference type="InterPro" id="IPR036392">
    <property type="entry name" value="PLAT/LH2_dom_sf"/>
</dbReference>
<dbReference type="Gene3D" id="2.60.60.20">
    <property type="entry name" value="PLAT/LH2 domain"/>
    <property type="match status" value="1"/>
</dbReference>
<evidence type="ECO:0000259" key="13">
    <source>
        <dbReference type="PROSITE" id="PS51111"/>
    </source>
</evidence>
<dbReference type="SUPFAM" id="SSF49723">
    <property type="entry name" value="Lipase/lipooxygenase domain (PLAT/LH2 domain)"/>
    <property type="match status" value="1"/>
</dbReference>
<feature type="domain" description="PLAT" evidence="12">
    <location>
        <begin position="1099"/>
        <end position="1216"/>
    </location>
</feature>
<reference evidence="14" key="2">
    <citation type="submission" date="2025-09" db="UniProtKB">
        <authorList>
            <consortium name="Ensembl"/>
        </authorList>
    </citation>
    <scope>IDENTIFICATION</scope>
</reference>
<evidence type="ECO:0000256" key="1">
    <source>
        <dbReference type="ARBA" id="ARBA00004141"/>
    </source>
</evidence>
<dbReference type="GO" id="GO:0005262">
    <property type="term" value="F:calcium channel activity"/>
    <property type="evidence" value="ECO:0007669"/>
    <property type="project" value="TreeGrafter"/>
</dbReference>
<feature type="domain" description="REJ" evidence="13">
    <location>
        <begin position="89"/>
        <end position="788"/>
    </location>
</feature>
<feature type="transmembrane region" description="Helical" evidence="11">
    <location>
        <begin position="1447"/>
        <end position="1469"/>
    </location>
</feature>
<keyword evidence="3 11" id="KW-0812">Transmembrane</keyword>
<feature type="transmembrane region" description="Helical" evidence="11">
    <location>
        <begin position="1889"/>
        <end position="1909"/>
    </location>
</feature>
<dbReference type="InterPro" id="IPR003915">
    <property type="entry name" value="PKD_2"/>
</dbReference>
<accession>A0A8D2JKD0</accession>
<proteinExistence type="inferred from homology"/>
<comment type="subcellular location">
    <subcellularLocation>
        <location evidence="1">Membrane</location>
        <topology evidence="1">Multi-pass membrane protein</topology>
    </subcellularLocation>
</comment>
<evidence type="ECO:0000256" key="4">
    <source>
        <dbReference type="ARBA" id="ARBA00022729"/>
    </source>
</evidence>
<dbReference type="PANTHER" id="PTHR10877">
    <property type="entry name" value="POLYCYSTIN FAMILY MEMBER"/>
    <property type="match status" value="1"/>
</dbReference>
<feature type="transmembrane region" description="Helical" evidence="11">
    <location>
        <begin position="1300"/>
        <end position="1320"/>
    </location>
</feature>
<feature type="transmembrane region" description="Helical" evidence="11">
    <location>
        <begin position="1987"/>
        <end position="2008"/>
    </location>
</feature>
<dbReference type="Pfam" id="PF08016">
    <property type="entry name" value="PKD_channel"/>
    <property type="match status" value="1"/>
</dbReference>
<feature type="transmembrane region" description="Helical" evidence="11">
    <location>
        <begin position="1262"/>
        <end position="1280"/>
    </location>
</feature>
<feature type="transmembrane region" description="Helical" evidence="11">
    <location>
        <begin position="1054"/>
        <end position="1075"/>
    </location>
</feature>
<dbReference type="GO" id="GO:0016020">
    <property type="term" value="C:membrane"/>
    <property type="evidence" value="ECO:0007669"/>
    <property type="project" value="UniProtKB-SubCell"/>
</dbReference>
<dbReference type="InterPro" id="IPR002859">
    <property type="entry name" value="PKD/REJ-like"/>
</dbReference>
<evidence type="ECO:0000313" key="14">
    <source>
        <dbReference type="Ensembl" id="ENSVKKP00000011247.1"/>
    </source>
</evidence>
<dbReference type="PROSITE" id="PS50095">
    <property type="entry name" value="PLAT"/>
    <property type="match status" value="1"/>
</dbReference>
<comment type="similarity">
    <text evidence="2">Belongs to the polycystin family.</text>
</comment>
<dbReference type="SMART" id="SM00308">
    <property type="entry name" value="LH2"/>
    <property type="match status" value="1"/>
</dbReference>
<evidence type="ECO:0000256" key="7">
    <source>
        <dbReference type="ARBA" id="ARBA00023180"/>
    </source>
</evidence>
<feature type="transmembrane region" description="Helical" evidence="11">
    <location>
        <begin position="1543"/>
        <end position="1566"/>
    </location>
</feature>
<dbReference type="InterPro" id="IPR013122">
    <property type="entry name" value="PKD1_2_channel"/>
</dbReference>
<dbReference type="InterPro" id="IPR051223">
    <property type="entry name" value="Polycystin"/>
</dbReference>
<dbReference type="Ensembl" id="ENSVKKT00000011513.1">
    <property type="protein sequence ID" value="ENSVKKP00000011247.1"/>
    <property type="gene ID" value="ENSVKKG00000007856.1"/>
</dbReference>
<dbReference type="InterPro" id="IPR046791">
    <property type="entry name" value="Polycystin_dom"/>
</dbReference>
<evidence type="ECO:0000256" key="2">
    <source>
        <dbReference type="ARBA" id="ARBA00007200"/>
    </source>
</evidence>
<evidence type="ECO:0000313" key="15">
    <source>
        <dbReference type="Proteomes" id="UP000694545"/>
    </source>
</evidence>
<keyword evidence="7" id="KW-0325">Glycoprotein</keyword>
<feature type="compositionally biased region" description="Polar residues" evidence="10">
    <location>
        <begin position="1363"/>
        <end position="1373"/>
    </location>
</feature>
<evidence type="ECO:0000256" key="5">
    <source>
        <dbReference type="ARBA" id="ARBA00022989"/>
    </source>
</evidence>
<dbReference type="PANTHER" id="PTHR10877:SF185">
    <property type="entry name" value="POLYCYSTIN FAMILY RECEPTOR FOR EGG JELLY"/>
    <property type="match status" value="1"/>
</dbReference>
<dbReference type="Pfam" id="PF01477">
    <property type="entry name" value="PLAT"/>
    <property type="match status" value="1"/>
</dbReference>
<evidence type="ECO:0000256" key="6">
    <source>
        <dbReference type="ARBA" id="ARBA00023136"/>
    </source>
</evidence>
<evidence type="ECO:0000256" key="9">
    <source>
        <dbReference type="PROSITE-ProRule" id="PRU00152"/>
    </source>
</evidence>
<dbReference type="FunFam" id="2.60.60.20:FF:000016">
    <property type="entry name" value="Polycystin family receptor for egg jelly"/>
    <property type="match status" value="1"/>
</dbReference>
<comment type="caution">
    <text evidence="9">Lacks conserved residue(s) required for the propagation of feature annotation.</text>
</comment>
<organism evidence="14 15">
    <name type="scientific">Varanus komodoensis</name>
    <name type="common">Komodo dragon</name>
    <dbReference type="NCBI Taxonomy" id="61221"/>
    <lineage>
        <taxon>Eukaryota</taxon>
        <taxon>Metazoa</taxon>
        <taxon>Chordata</taxon>
        <taxon>Craniata</taxon>
        <taxon>Vertebrata</taxon>
        <taxon>Euteleostomi</taxon>
        <taxon>Lepidosauria</taxon>
        <taxon>Squamata</taxon>
        <taxon>Bifurcata</taxon>
        <taxon>Unidentata</taxon>
        <taxon>Episquamata</taxon>
        <taxon>Toxicofera</taxon>
        <taxon>Anguimorpha</taxon>
        <taxon>Paleoanguimorpha</taxon>
        <taxon>Varanoidea</taxon>
        <taxon>Varanidae</taxon>
        <taxon>Varanus</taxon>
    </lineage>
</organism>
<evidence type="ECO:0000256" key="3">
    <source>
        <dbReference type="ARBA" id="ARBA00022692"/>
    </source>
</evidence>
<evidence type="ECO:0000259" key="12">
    <source>
        <dbReference type="PROSITE" id="PS50095"/>
    </source>
</evidence>
<dbReference type="Proteomes" id="UP000694545">
    <property type="component" value="Unplaced"/>
</dbReference>
<feature type="region of interest" description="Disordered" evidence="10">
    <location>
        <begin position="1355"/>
        <end position="1374"/>
    </location>
</feature>
<dbReference type="InterPro" id="IPR001024">
    <property type="entry name" value="PLAT/LH2_dom"/>
</dbReference>
<dbReference type="OMA" id="DWASKTT"/>
<dbReference type="InterPro" id="IPR014010">
    <property type="entry name" value="REJ_dom"/>
</dbReference>